<keyword evidence="2" id="KW-1185">Reference proteome</keyword>
<dbReference type="Proteomes" id="UP000432715">
    <property type="component" value="Unassembled WGS sequence"/>
</dbReference>
<protein>
    <submittedName>
        <fullName evidence="1">YheC/YheD family protein</fullName>
    </submittedName>
</protein>
<dbReference type="InterPro" id="IPR026838">
    <property type="entry name" value="YheC/D"/>
</dbReference>
<sequence>MAKENVCLSFKSRPIVGVLVGNSIIKNLTRQKETSDIEELKKANSTIDLTLYFFSINGINLVNKNINGIFFNQEKEIWQERIFPFPDIFYKRTSPPKDEKTSSMFEEQLKNSHIKPLNYLNKFNKWEVYTHLSKEEAFAEYLPKTIIYKSPADLQNILKLKNKVYLKACSSGRGKLVMRVVKLPNNRYQCSHYKNNLSIYNADNFKQLISIVLKFFKNKMFIVQESIDLITIDNRIVDLRAEVQKNGDGEITVAAIPVRIGRFNALITTHSKSLTFEDFFKNKMNYSSDYTILLKNRIEAFLKLTYQYLEKYYGPSGEIGIDIGIDKDGKLWFIECNSRSLKVSFHKAYDEKTVNQSYINLLDYAQYLYNKKT</sequence>
<proteinExistence type="predicted"/>
<evidence type="ECO:0000313" key="2">
    <source>
        <dbReference type="Proteomes" id="UP000432715"/>
    </source>
</evidence>
<name>A0A6I0FG11_9FIRM</name>
<dbReference type="RefSeq" id="WP_151860149.1">
    <property type="nucleotide sequence ID" value="NZ_WBZC01000010.1"/>
</dbReference>
<reference evidence="1 2" key="1">
    <citation type="submission" date="2019-10" db="EMBL/GenBank/DDBJ databases">
        <title>Alkaliphilus serpentinus sp. nov. and Alkaliphilus pronyensis sp. nov., two novel anaerobic alkaliphilic species isolated from the serpentinized-hosted hydrothermal field of the Prony Bay (New Caledonia).</title>
        <authorList>
            <person name="Postec A."/>
        </authorList>
    </citation>
    <scope>NUCLEOTIDE SEQUENCE [LARGE SCALE GENOMIC DNA]</scope>
    <source>
        <strain evidence="1 2">LacV</strain>
    </source>
</reference>
<dbReference type="EMBL" id="WBZC01000010">
    <property type="protein sequence ID" value="KAB3537318.1"/>
    <property type="molecule type" value="Genomic_DNA"/>
</dbReference>
<gene>
    <name evidence="1" type="ORF">F8154_03235</name>
</gene>
<comment type="caution">
    <text evidence="1">The sequence shown here is derived from an EMBL/GenBank/DDBJ whole genome shotgun (WGS) entry which is preliminary data.</text>
</comment>
<organism evidence="1 2">
    <name type="scientific">Alkaliphilus pronyensis</name>
    <dbReference type="NCBI Taxonomy" id="1482732"/>
    <lineage>
        <taxon>Bacteria</taxon>
        <taxon>Bacillati</taxon>
        <taxon>Bacillota</taxon>
        <taxon>Clostridia</taxon>
        <taxon>Peptostreptococcales</taxon>
        <taxon>Natronincolaceae</taxon>
        <taxon>Alkaliphilus</taxon>
    </lineage>
</organism>
<dbReference type="SUPFAM" id="SSF56059">
    <property type="entry name" value="Glutathione synthetase ATP-binding domain-like"/>
    <property type="match status" value="1"/>
</dbReference>
<dbReference type="Pfam" id="PF14398">
    <property type="entry name" value="ATPgrasp_YheCD"/>
    <property type="match status" value="1"/>
</dbReference>
<dbReference type="OrthoDB" id="1809801at2"/>
<evidence type="ECO:0000313" key="1">
    <source>
        <dbReference type="EMBL" id="KAB3537318.1"/>
    </source>
</evidence>
<accession>A0A6I0FG11</accession>
<dbReference type="AlphaFoldDB" id="A0A6I0FG11"/>